<feature type="transmembrane region" description="Helical" evidence="6">
    <location>
        <begin position="149"/>
        <end position="168"/>
    </location>
</feature>
<evidence type="ECO:0000256" key="6">
    <source>
        <dbReference type="SAM" id="Phobius"/>
    </source>
</evidence>
<protein>
    <submittedName>
        <fullName evidence="8">Cation:proton antiporter</fullName>
    </submittedName>
</protein>
<comment type="caution">
    <text evidence="8">The sequence shown here is derived from an EMBL/GenBank/DDBJ whole genome shotgun (WGS) entry which is preliminary data.</text>
</comment>
<evidence type="ECO:0000256" key="5">
    <source>
        <dbReference type="SAM" id="MobiDB-lite"/>
    </source>
</evidence>
<gene>
    <name evidence="8" type="ORF">ACETIH_14835</name>
</gene>
<feature type="transmembrane region" description="Helical" evidence="6">
    <location>
        <begin position="239"/>
        <end position="261"/>
    </location>
</feature>
<keyword evidence="2 6" id="KW-0812">Transmembrane</keyword>
<dbReference type="Proteomes" id="UP001593940">
    <property type="component" value="Unassembled WGS sequence"/>
</dbReference>
<dbReference type="PANTHER" id="PTHR31382">
    <property type="entry name" value="NA(+)/H(+) ANTIPORTER"/>
    <property type="match status" value="1"/>
</dbReference>
<feature type="transmembrane region" description="Helical" evidence="6">
    <location>
        <begin position="96"/>
        <end position="115"/>
    </location>
</feature>
<comment type="subcellular location">
    <subcellularLocation>
        <location evidence="1">Membrane</location>
        <topology evidence="1">Multi-pass membrane protein</topology>
    </subcellularLocation>
</comment>
<reference evidence="8 9" key="1">
    <citation type="submission" date="2024-09" db="EMBL/GenBank/DDBJ databases">
        <title>Nodulacao em especies de Leguminosae Basais da Amazonia e Caracterizacao dos Rizobios e Bacterias Associadas aos Nodulos.</title>
        <authorList>
            <person name="Jambeiro I.C.A."/>
            <person name="Lopes I.S."/>
            <person name="Aguiar E.R.G.R."/>
            <person name="Santos A.F.J."/>
            <person name="Dos Santos J.M.F."/>
            <person name="Gross E."/>
        </authorList>
    </citation>
    <scope>NUCLEOTIDE SEQUENCE [LARGE SCALE GENOMIC DNA]</scope>
    <source>
        <strain evidence="8 9">BRUESC1165</strain>
    </source>
</reference>
<dbReference type="InterPro" id="IPR004712">
    <property type="entry name" value="Na+/H+_antiporter_fungi"/>
</dbReference>
<feature type="transmembrane region" description="Helical" evidence="6">
    <location>
        <begin position="209"/>
        <end position="227"/>
    </location>
</feature>
<keyword evidence="4 6" id="KW-0472">Membrane</keyword>
<evidence type="ECO:0000256" key="4">
    <source>
        <dbReference type="ARBA" id="ARBA00023136"/>
    </source>
</evidence>
<feature type="transmembrane region" description="Helical" evidence="6">
    <location>
        <begin position="33"/>
        <end position="50"/>
    </location>
</feature>
<keyword evidence="3 6" id="KW-1133">Transmembrane helix</keyword>
<name>A0ABV6YA55_9HYPH</name>
<dbReference type="EMBL" id="JBHOMY010000038">
    <property type="protein sequence ID" value="MFC1457960.1"/>
    <property type="molecule type" value="Genomic_DNA"/>
</dbReference>
<keyword evidence="9" id="KW-1185">Reference proteome</keyword>
<organism evidence="8 9">
    <name type="scientific">Microvirga arabica</name>
    <dbReference type="NCBI Taxonomy" id="1128671"/>
    <lineage>
        <taxon>Bacteria</taxon>
        <taxon>Pseudomonadati</taxon>
        <taxon>Pseudomonadota</taxon>
        <taxon>Alphaproteobacteria</taxon>
        <taxon>Hyphomicrobiales</taxon>
        <taxon>Methylobacteriaceae</taxon>
        <taxon>Microvirga</taxon>
    </lineage>
</organism>
<proteinExistence type="predicted"/>
<evidence type="ECO:0000313" key="9">
    <source>
        <dbReference type="Proteomes" id="UP001593940"/>
    </source>
</evidence>
<feature type="transmembrane region" description="Helical" evidence="6">
    <location>
        <begin position="62"/>
        <end position="84"/>
    </location>
</feature>
<evidence type="ECO:0000256" key="1">
    <source>
        <dbReference type="ARBA" id="ARBA00004141"/>
    </source>
</evidence>
<dbReference type="Pfam" id="PF00999">
    <property type="entry name" value="Na_H_Exchanger"/>
    <property type="match status" value="1"/>
</dbReference>
<feature type="transmembrane region" description="Helical" evidence="6">
    <location>
        <begin position="121"/>
        <end position="137"/>
    </location>
</feature>
<feature type="transmembrane region" description="Helical" evidence="6">
    <location>
        <begin position="174"/>
        <end position="197"/>
    </location>
</feature>
<accession>A0ABV6YA55</accession>
<feature type="domain" description="Cation/H+ exchanger transmembrane" evidence="7">
    <location>
        <begin position="5"/>
        <end position="263"/>
    </location>
</feature>
<evidence type="ECO:0000256" key="3">
    <source>
        <dbReference type="ARBA" id="ARBA00022989"/>
    </source>
</evidence>
<evidence type="ECO:0000256" key="2">
    <source>
        <dbReference type="ARBA" id="ARBA00022692"/>
    </source>
</evidence>
<feature type="compositionally biased region" description="Basic and acidic residues" evidence="5">
    <location>
        <begin position="271"/>
        <end position="281"/>
    </location>
</feature>
<evidence type="ECO:0000313" key="8">
    <source>
        <dbReference type="EMBL" id="MFC1457960.1"/>
    </source>
</evidence>
<dbReference type="RefSeq" id="WP_377030091.1">
    <property type="nucleotide sequence ID" value="NZ_JBHOMY010000038.1"/>
</dbReference>
<evidence type="ECO:0000259" key="7">
    <source>
        <dbReference type="Pfam" id="PF00999"/>
    </source>
</evidence>
<feature type="region of interest" description="Disordered" evidence="5">
    <location>
        <begin position="271"/>
        <end position="293"/>
    </location>
</feature>
<dbReference type="InterPro" id="IPR006153">
    <property type="entry name" value="Cation/H_exchanger_TM"/>
</dbReference>
<dbReference type="PANTHER" id="PTHR31382:SF1">
    <property type="entry name" value="SODIUM ION_PROTON EXCHANGER (EUROFUNG)"/>
    <property type="match status" value="1"/>
</dbReference>
<sequence>MAASPIVTGKEAEENIPEPIRHAISFESGANDGLGYLFVFLPFLLLTRPTGEALSHWLTKTLLWDVGAATLAGLAIGYAAAKLLQAAERRDAIKSEWRLIYTVALALLAVGAGRLIKSDEVLLVFAAGAMFTQVISQSDRQNEEHGQEAVNRFFAIPIFILLGTVLPWRGWLDLGWSGLLLVVAVLLLRRPPVLLLLRPLLRDIRTTSEALFVGWFGPIAVAAIYYASLMEHRTGEPVIWHAVSLVICGSVVAHGITGAPLTKALGRRLGRQAESEGHDRGQQVPQDLPEGRR</sequence>